<dbReference type="KEGG" id="bsto:C0V70_12350"/>
<organism evidence="2 3">
    <name type="scientific">Bacteriovorax stolpii</name>
    <name type="common">Bdellovibrio stolpii</name>
    <dbReference type="NCBI Taxonomy" id="960"/>
    <lineage>
        <taxon>Bacteria</taxon>
        <taxon>Pseudomonadati</taxon>
        <taxon>Bdellovibrionota</taxon>
        <taxon>Bacteriovoracia</taxon>
        <taxon>Bacteriovoracales</taxon>
        <taxon>Bacteriovoracaceae</taxon>
        <taxon>Bacteriovorax</taxon>
    </lineage>
</organism>
<dbReference type="Pfam" id="PF13185">
    <property type="entry name" value="GAF_2"/>
    <property type="match status" value="1"/>
</dbReference>
<dbReference type="Proteomes" id="UP000235584">
    <property type="component" value="Chromosome"/>
</dbReference>
<accession>A0A2K9NTM7</accession>
<dbReference type="EMBL" id="CP025704">
    <property type="protein sequence ID" value="AUN98879.1"/>
    <property type="molecule type" value="Genomic_DNA"/>
</dbReference>
<evidence type="ECO:0000313" key="2">
    <source>
        <dbReference type="EMBL" id="AUN98879.1"/>
    </source>
</evidence>
<name>A0A2K9NTM7_BACTC</name>
<dbReference type="InterPro" id="IPR029016">
    <property type="entry name" value="GAF-like_dom_sf"/>
</dbReference>
<protein>
    <recommendedName>
        <fullName evidence="1">GAF domain-containing protein</fullName>
    </recommendedName>
</protein>
<evidence type="ECO:0000259" key="1">
    <source>
        <dbReference type="SMART" id="SM00065"/>
    </source>
</evidence>
<dbReference type="Gene3D" id="3.30.450.40">
    <property type="match status" value="1"/>
</dbReference>
<keyword evidence="3" id="KW-1185">Reference proteome</keyword>
<reference evidence="2 3" key="1">
    <citation type="submission" date="2018-01" db="EMBL/GenBank/DDBJ databases">
        <title>Complete genome sequence of Bacteriovorax stolpii DSM12778.</title>
        <authorList>
            <person name="Tang B."/>
            <person name="Chang J."/>
        </authorList>
    </citation>
    <scope>NUCLEOTIDE SEQUENCE [LARGE SCALE GENOMIC DNA]</scope>
    <source>
        <strain evidence="2 3">DSM 12778</strain>
    </source>
</reference>
<sequence length="258" mass="29393">MRARSSWAMNTMQSDYLMDVILKLSRTRSVQAIIEIIRHAGRKLTAADGATFILKDVDKCYYVDEDAIGPLWKGKRFPIEDCISGWAMLNKSHTVIKDIYKDPRIPINTYSPTFVKSLVMVPINVDSPIGAIGNYWAAEHEASEEEVDLLKFLAEVTAIAIQNVEILDQLENSLSASHEQKRENDEYMSIVANELKSSKNYRLAISNEIDRLSSLINGQINELKQNEGQLKKIIYEISLKQLNEMDGLLRDFLQVKRL</sequence>
<gene>
    <name evidence="2" type="ORF">C0V70_12350</name>
</gene>
<dbReference type="InterPro" id="IPR003018">
    <property type="entry name" value="GAF"/>
</dbReference>
<dbReference type="SUPFAM" id="SSF55781">
    <property type="entry name" value="GAF domain-like"/>
    <property type="match status" value="1"/>
</dbReference>
<dbReference type="AlphaFoldDB" id="A0A2K9NTM7"/>
<dbReference type="OrthoDB" id="5289801at2"/>
<proteinExistence type="predicted"/>
<feature type="domain" description="GAF" evidence="1">
    <location>
        <begin position="25"/>
        <end position="171"/>
    </location>
</feature>
<evidence type="ECO:0000313" key="3">
    <source>
        <dbReference type="Proteomes" id="UP000235584"/>
    </source>
</evidence>
<dbReference type="SMART" id="SM00065">
    <property type="entry name" value="GAF"/>
    <property type="match status" value="1"/>
</dbReference>